<reference evidence="1 2" key="1">
    <citation type="journal article" date="2016" name="Nat. Commun.">
        <title>Thousands of microbial genomes shed light on interconnected biogeochemical processes in an aquifer system.</title>
        <authorList>
            <person name="Anantharaman K."/>
            <person name="Brown C.T."/>
            <person name="Hug L.A."/>
            <person name="Sharon I."/>
            <person name="Castelle C.J."/>
            <person name="Probst A.J."/>
            <person name="Thomas B.C."/>
            <person name="Singh A."/>
            <person name="Wilkins M.J."/>
            <person name="Karaoz U."/>
            <person name="Brodie E.L."/>
            <person name="Williams K.H."/>
            <person name="Hubbard S.S."/>
            <person name="Banfield J.F."/>
        </authorList>
    </citation>
    <scope>NUCLEOTIDE SEQUENCE [LARGE SCALE GENOMIC DNA]</scope>
</reference>
<evidence type="ECO:0000313" key="2">
    <source>
        <dbReference type="Proteomes" id="UP000176221"/>
    </source>
</evidence>
<gene>
    <name evidence="1" type="ORF">A2928_02815</name>
</gene>
<accession>A0A1G2NHD8</accession>
<dbReference type="Proteomes" id="UP000176221">
    <property type="component" value="Unassembled WGS sequence"/>
</dbReference>
<organism evidence="1 2">
    <name type="scientific">Candidatus Taylorbacteria bacterium RIFCSPLOWO2_01_FULL_45_15b</name>
    <dbReference type="NCBI Taxonomy" id="1802319"/>
    <lineage>
        <taxon>Bacteria</taxon>
        <taxon>Candidatus Tayloriibacteriota</taxon>
    </lineage>
</organism>
<comment type="caution">
    <text evidence="1">The sequence shown here is derived from an EMBL/GenBank/DDBJ whole genome shotgun (WGS) entry which is preliminary data.</text>
</comment>
<protein>
    <submittedName>
        <fullName evidence="1">Uncharacterized protein</fullName>
    </submittedName>
</protein>
<proteinExistence type="predicted"/>
<dbReference type="AlphaFoldDB" id="A0A1G2NHD8"/>
<sequence length="75" mass="8438">MLNIPSLEIIMNESKPLTNGNITDCTKLHFDRAHGRGVNAIGQHVDIVDRPLPYEPFIIKMKVNEIGEVLKAEIE</sequence>
<name>A0A1G2NHD8_9BACT</name>
<evidence type="ECO:0000313" key="1">
    <source>
        <dbReference type="EMBL" id="OHA34752.1"/>
    </source>
</evidence>
<dbReference type="EMBL" id="MHRX01000007">
    <property type="protein sequence ID" value="OHA34752.1"/>
    <property type="molecule type" value="Genomic_DNA"/>
</dbReference>